<dbReference type="Pfam" id="PF00017">
    <property type="entry name" value="SH2"/>
    <property type="match status" value="1"/>
</dbReference>
<evidence type="ECO:0000313" key="8">
    <source>
        <dbReference type="EMBL" id="CAH2005564.1"/>
    </source>
</evidence>
<dbReference type="Gene3D" id="3.30.505.10">
    <property type="entry name" value="SH2 domain"/>
    <property type="match status" value="1"/>
</dbReference>
<keyword evidence="1" id="KW-0341">Growth regulation</keyword>
<dbReference type="PROSITE" id="PS50225">
    <property type="entry name" value="SOCS"/>
    <property type="match status" value="1"/>
</dbReference>
<sequence length="306" mass="34878">MENPGNNKESKNWLSQIRSLRIRSRSTSTSNKDERVMYQAEAPFFSSENNSNFTRSSSSIRRSIMKMHTRVKSVFRRRNSCRNAIISSNPAASDEDNVNTTFNFRSIDKSLSLQNDSPTVPALTPRNRTVPQLLGIQNGCAPKNEIANLTNYYWYWGPISRRQAEERLKDSPDGAFLVRDSNSARYLFSLSFRSTGRIMHTRINVTSSGYGLANQIGYNSVADLIEHAIEVSKNGVYCYTGTTTSNQLVPNFPVRLTLPVSRYDKVPTLKYLSRFVIRQCVIINDIEKLPLPNSLIDYLQEDGRYF</sequence>
<dbReference type="SMART" id="SM00252">
    <property type="entry name" value="SH2"/>
    <property type="match status" value="1"/>
</dbReference>
<dbReference type="GO" id="GO:0046935">
    <property type="term" value="F:1-phosphatidylinositol-3-kinase regulator activity"/>
    <property type="evidence" value="ECO:0007669"/>
    <property type="project" value="TreeGrafter"/>
</dbReference>
<dbReference type="PRINTS" id="PR00401">
    <property type="entry name" value="SH2DOMAIN"/>
</dbReference>
<dbReference type="PANTHER" id="PTHR10155">
    <property type="entry name" value="PHOSPHATIDYLINOSITOL 3-KINASE REGULATORY SUBUNIT"/>
    <property type="match status" value="1"/>
</dbReference>
<keyword evidence="3" id="KW-0833">Ubl conjugation pathway</keyword>
<evidence type="ECO:0008006" key="10">
    <source>
        <dbReference type="Google" id="ProtNLM"/>
    </source>
</evidence>
<dbReference type="GO" id="GO:0009968">
    <property type="term" value="P:negative regulation of signal transduction"/>
    <property type="evidence" value="ECO:0007669"/>
    <property type="project" value="UniProtKB-KW"/>
</dbReference>
<dbReference type="SMART" id="SM00253">
    <property type="entry name" value="SOCS"/>
    <property type="match status" value="1"/>
</dbReference>
<evidence type="ECO:0000256" key="4">
    <source>
        <dbReference type="ARBA" id="ARBA00022999"/>
    </source>
</evidence>
<accession>A0A9P0Q1S6</accession>
<proteinExistence type="predicted"/>
<protein>
    <recommendedName>
        <fullName evidence="10">Suppressor of cytokine signaling 6</fullName>
    </recommendedName>
</protein>
<dbReference type="InterPro" id="IPR036036">
    <property type="entry name" value="SOCS_box-like_dom_sf"/>
</dbReference>
<dbReference type="GO" id="GO:0035556">
    <property type="term" value="P:intracellular signal transduction"/>
    <property type="evidence" value="ECO:0007669"/>
    <property type="project" value="InterPro"/>
</dbReference>
<keyword evidence="2" id="KW-0734">Signal transduction inhibitor</keyword>
<evidence type="ECO:0000256" key="3">
    <source>
        <dbReference type="ARBA" id="ARBA00022786"/>
    </source>
</evidence>
<dbReference type="Gene3D" id="1.10.750.20">
    <property type="entry name" value="SOCS box"/>
    <property type="match status" value="1"/>
</dbReference>
<dbReference type="CDD" id="cd03717">
    <property type="entry name" value="SOCS_SOCS_like"/>
    <property type="match status" value="1"/>
</dbReference>
<evidence type="ECO:0000256" key="5">
    <source>
        <dbReference type="PROSITE-ProRule" id="PRU00191"/>
    </source>
</evidence>
<keyword evidence="9" id="KW-1185">Reference proteome</keyword>
<dbReference type="SUPFAM" id="SSF158235">
    <property type="entry name" value="SOCS box-like"/>
    <property type="match status" value="1"/>
</dbReference>
<dbReference type="Proteomes" id="UP001152888">
    <property type="component" value="Unassembled WGS sequence"/>
</dbReference>
<dbReference type="InterPro" id="IPR001496">
    <property type="entry name" value="SOCS_box"/>
</dbReference>
<dbReference type="EMBL" id="CAKOFQ010007647">
    <property type="protein sequence ID" value="CAH2005564.1"/>
    <property type="molecule type" value="Genomic_DNA"/>
</dbReference>
<evidence type="ECO:0000259" key="7">
    <source>
        <dbReference type="PROSITE" id="PS50225"/>
    </source>
</evidence>
<evidence type="ECO:0000313" key="9">
    <source>
        <dbReference type="Proteomes" id="UP001152888"/>
    </source>
</evidence>
<dbReference type="InterPro" id="IPR000980">
    <property type="entry name" value="SH2"/>
</dbReference>
<feature type="domain" description="SOCS box" evidence="7">
    <location>
        <begin position="255"/>
        <end position="301"/>
    </location>
</feature>
<dbReference type="PANTHER" id="PTHR10155:SF32">
    <property type="entry name" value="LP02169P"/>
    <property type="match status" value="1"/>
</dbReference>
<evidence type="ECO:0000256" key="2">
    <source>
        <dbReference type="ARBA" id="ARBA00022700"/>
    </source>
</evidence>
<evidence type="ECO:0000256" key="1">
    <source>
        <dbReference type="ARBA" id="ARBA00022604"/>
    </source>
</evidence>
<dbReference type="OrthoDB" id="6270897at2759"/>
<organism evidence="8 9">
    <name type="scientific">Acanthoscelides obtectus</name>
    <name type="common">Bean weevil</name>
    <name type="synonym">Bruchus obtectus</name>
    <dbReference type="NCBI Taxonomy" id="200917"/>
    <lineage>
        <taxon>Eukaryota</taxon>
        <taxon>Metazoa</taxon>
        <taxon>Ecdysozoa</taxon>
        <taxon>Arthropoda</taxon>
        <taxon>Hexapoda</taxon>
        <taxon>Insecta</taxon>
        <taxon>Pterygota</taxon>
        <taxon>Neoptera</taxon>
        <taxon>Endopterygota</taxon>
        <taxon>Coleoptera</taxon>
        <taxon>Polyphaga</taxon>
        <taxon>Cucujiformia</taxon>
        <taxon>Chrysomeloidea</taxon>
        <taxon>Chrysomelidae</taxon>
        <taxon>Bruchinae</taxon>
        <taxon>Bruchini</taxon>
        <taxon>Acanthoscelides</taxon>
    </lineage>
</organism>
<dbReference type="Pfam" id="PF07525">
    <property type="entry name" value="SOCS_box"/>
    <property type="match status" value="1"/>
</dbReference>
<feature type="domain" description="SH2" evidence="6">
    <location>
        <begin position="154"/>
        <end position="260"/>
    </location>
</feature>
<dbReference type="PROSITE" id="PS50001">
    <property type="entry name" value="SH2"/>
    <property type="match status" value="1"/>
</dbReference>
<gene>
    <name evidence="8" type="ORF">ACAOBT_LOCUS28625</name>
</gene>
<reference evidence="8" key="1">
    <citation type="submission" date="2022-03" db="EMBL/GenBank/DDBJ databases">
        <authorList>
            <person name="Sayadi A."/>
        </authorList>
    </citation>
    <scope>NUCLEOTIDE SEQUENCE</scope>
</reference>
<dbReference type="SMART" id="SM00969">
    <property type="entry name" value="SOCS_box"/>
    <property type="match status" value="1"/>
</dbReference>
<dbReference type="InterPro" id="IPR036860">
    <property type="entry name" value="SH2_dom_sf"/>
</dbReference>
<evidence type="ECO:0000259" key="6">
    <source>
        <dbReference type="PROSITE" id="PS50001"/>
    </source>
</evidence>
<dbReference type="AlphaFoldDB" id="A0A9P0Q1S6"/>
<dbReference type="SUPFAM" id="SSF55550">
    <property type="entry name" value="SH2 domain"/>
    <property type="match status" value="1"/>
</dbReference>
<dbReference type="GO" id="GO:0046854">
    <property type="term" value="P:phosphatidylinositol phosphate biosynthetic process"/>
    <property type="evidence" value="ECO:0007669"/>
    <property type="project" value="TreeGrafter"/>
</dbReference>
<name>A0A9P0Q1S6_ACAOB</name>
<dbReference type="GO" id="GO:0005942">
    <property type="term" value="C:phosphatidylinositol 3-kinase complex"/>
    <property type="evidence" value="ECO:0007669"/>
    <property type="project" value="TreeGrafter"/>
</dbReference>
<keyword evidence="4 5" id="KW-0727">SH2 domain</keyword>
<comment type="caution">
    <text evidence="8">The sequence shown here is derived from an EMBL/GenBank/DDBJ whole genome shotgun (WGS) entry which is preliminary data.</text>
</comment>